<gene>
    <name evidence="1" type="ORF">DSCOOX_61060</name>
</gene>
<proteinExistence type="predicted"/>
<evidence type="ECO:0000313" key="1">
    <source>
        <dbReference type="EMBL" id="BBO92926.1"/>
    </source>
</evidence>
<keyword evidence="2" id="KW-1185">Reference proteome</keyword>
<evidence type="ECO:0000313" key="2">
    <source>
        <dbReference type="Proteomes" id="UP000422108"/>
    </source>
</evidence>
<protein>
    <submittedName>
        <fullName evidence="1">Uncharacterized protein</fullName>
    </submittedName>
</protein>
<accession>A0A5K8AKA3</accession>
<dbReference type="Proteomes" id="UP000422108">
    <property type="component" value="Chromosome"/>
</dbReference>
<organism evidence="1 2">
    <name type="scientific">Desulfosarcina ovata subsp. ovata</name>
    <dbReference type="NCBI Taxonomy" id="2752305"/>
    <lineage>
        <taxon>Bacteria</taxon>
        <taxon>Pseudomonadati</taxon>
        <taxon>Thermodesulfobacteriota</taxon>
        <taxon>Desulfobacteria</taxon>
        <taxon>Desulfobacterales</taxon>
        <taxon>Desulfosarcinaceae</taxon>
        <taxon>Desulfosarcina</taxon>
    </lineage>
</organism>
<sequence>MYLVAHVLNPAENEKYVGCAIITVDQALVDKARRSLGVLDCAGPDLLYAIFEDRSPVFLLNPDFNMMMHERSDDSAFLGLLDDLNGKFAVVDALPLPLEELKRRYGLDVEEVSIGVNQHQKGAVIWEAKADWQGDHRDEFYTVWVDVDNIEAELAKAHC</sequence>
<reference evidence="1 2" key="1">
    <citation type="submission" date="2019-11" db="EMBL/GenBank/DDBJ databases">
        <title>Comparative genomics of hydrocarbon-degrading Desulfosarcina strains.</title>
        <authorList>
            <person name="Watanabe M."/>
            <person name="Kojima H."/>
            <person name="Fukui M."/>
        </authorList>
    </citation>
    <scope>NUCLEOTIDE SEQUENCE [LARGE SCALE GENOMIC DNA]</scope>
    <source>
        <strain evidence="2">oXyS1</strain>
    </source>
</reference>
<name>A0A5K8AKA3_9BACT</name>
<dbReference type="RefSeq" id="WP_155313602.1">
    <property type="nucleotide sequence ID" value="NZ_AP021879.1"/>
</dbReference>
<dbReference type="AlphaFoldDB" id="A0A5K8AKA3"/>
<dbReference type="EMBL" id="AP021879">
    <property type="protein sequence ID" value="BBO92926.1"/>
    <property type="molecule type" value="Genomic_DNA"/>
</dbReference>